<organism evidence="1 2">
    <name type="scientific">Pristionchus fissidentatus</name>
    <dbReference type="NCBI Taxonomy" id="1538716"/>
    <lineage>
        <taxon>Eukaryota</taxon>
        <taxon>Metazoa</taxon>
        <taxon>Ecdysozoa</taxon>
        <taxon>Nematoda</taxon>
        <taxon>Chromadorea</taxon>
        <taxon>Rhabditida</taxon>
        <taxon>Rhabditina</taxon>
        <taxon>Diplogasteromorpha</taxon>
        <taxon>Diplogasteroidea</taxon>
        <taxon>Neodiplogasteridae</taxon>
        <taxon>Pristionchus</taxon>
    </lineage>
</organism>
<accession>A0AAV5WUS9</accession>
<keyword evidence="2" id="KW-1185">Reference proteome</keyword>
<protein>
    <submittedName>
        <fullName evidence="1">Uncharacterized protein</fullName>
    </submittedName>
</protein>
<dbReference type="Proteomes" id="UP001432322">
    <property type="component" value="Unassembled WGS sequence"/>
</dbReference>
<comment type="caution">
    <text evidence="1">The sequence shown here is derived from an EMBL/GenBank/DDBJ whole genome shotgun (WGS) entry which is preliminary data.</text>
</comment>
<dbReference type="EMBL" id="BTSY01000007">
    <property type="protein sequence ID" value="GMT35330.1"/>
    <property type="molecule type" value="Genomic_DNA"/>
</dbReference>
<proteinExistence type="predicted"/>
<feature type="non-terminal residue" evidence="1">
    <location>
        <position position="1"/>
    </location>
</feature>
<feature type="non-terminal residue" evidence="1">
    <location>
        <position position="79"/>
    </location>
</feature>
<dbReference type="AlphaFoldDB" id="A0AAV5WUS9"/>
<evidence type="ECO:0000313" key="2">
    <source>
        <dbReference type="Proteomes" id="UP001432322"/>
    </source>
</evidence>
<gene>
    <name evidence="1" type="ORF">PFISCL1PPCAC_26627</name>
</gene>
<evidence type="ECO:0000313" key="1">
    <source>
        <dbReference type="EMBL" id="GMT35330.1"/>
    </source>
</evidence>
<sequence length="79" mass="8817">PDSLINWRSEASAFSLICSYSSHDCPLCGSNPQEAHASLRHVLHFLILLHLERSKIPLQSAVRRHGKIRSLLVSSAWAT</sequence>
<reference evidence="1" key="1">
    <citation type="submission" date="2023-10" db="EMBL/GenBank/DDBJ databases">
        <title>Genome assembly of Pristionchus species.</title>
        <authorList>
            <person name="Yoshida K."/>
            <person name="Sommer R.J."/>
        </authorList>
    </citation>
    <scope>NUCLEOTIDE SEQUENCE</scope>
    <source>
        <strain evidence="1">RS5133</strain>
    </source>
</reference>
<name>A0AAV5WUS9_9BILA</name>